<organism evidence="1 2">
    <name type="scientific">Psychrobacter phenylpyruvicus</name>
    <dbReference type="NCBI Taxonomy" id="29432"/>
    <lineage>
        <taxon>Bacteria</taxon>
        <taxon>Pseudomonadati</taxon>
        <taxon>Pseudomonadota</taxon>
        <taxon>Gammaproteobacteria</taxon>
        <taxon>Moraxellales</taxon>
        <taxon>Moraxellaceae</taxon>
        <taxon>Psychrobacter</taxon>
    </lineage>
</organism>
<keyword evidence="2" id="KW-1185">Reference proteome</keyword>
<protein>
    <submittedName>
        <fullName evidence="1">Uncharacterized protein</fullName>
    </submittedName>
</protein>
<dbReference type="RefSeq" id="WP_028858821.1">
    <property type="nucleotide sequence ID" value="NZ_CAJHAQ010000001.1"/>
</dbReference>
<dbReference type="AlphaFoldDB" id="A0A379LK44"/>
<accession>A0A379LK44</accession>
<gene>
    <name evidence="1" type="ORF">NCTC10526_01147</name>
</gene>
<evidence type="ECO:0000313" key="1">
    <source>
        <dbReference type="EMBL" id="SUD90801.1"/>
    </source>
</evidence>
<evidence type="ECO:0000313" key="2">
    <source>
        <dbReference type="Proteomes" id="UP000254123"/>
    </source>
</evidence>
<dbReference type="STRING" id="1123034.GCA_000685805_01281"/>
<dbReference type="Proteomes" id="UP000254123">
    <property type="component" value="Unassembled WGS sequence"/>
</dbReference>
<reference evidence="1 2" key="1">
    <citation type="submission" date="2018-06" db="EMBL/GenBank/DDBJ databases">
        <authorList>
            <consortium name="Pathogen Informatics"/>
            <person name="Doyle S."/>
        </authorList>
    </citation>
    <scope>NUCLEOTIDE SEQUENCE [LARGE SCALE GENOMIC DNA]</scope>
    <source>
        <strain evidence="1 2">NCTC10526</strain>
    </source>
</reference>
<dbReference type="EMBL" id="UGVC01000001">
    <property type="protein sequence ID" value="SUD90801.1"/>
    <property type="molecule type" value="Genomic_DNA"/>
</dbReference>
<name>A0A379LK44_9GAMM</name>
<proteinExistence type="predicted"/>
<sequence length="710" mass="74443">MQVNTNLSVDSLNGRADTTTINGGVIDISGASEGGYSTDKLYIETVQNTRESSNKSSGANIGISLSGGAPTGGSLGANKANGNAKSIIAAEQSGIIDRGDKQFITVGHTTNIGGIMANIQTDSEGNQSSSTLNFTTDTLTTKDIINTATNDQRNLGGSIGIGTGKQGQSINNLGVQVGNNANEFESVIKATIGQGAIVTTDTSTGQNSLAGANRDPFNTEIIIKDQQTAGLGVDANIDARVFTEAGRTQIADEQKNIGKNAKKVGTITIADALKVPAIIAAVTDKGNKNPDSQNKYNLGKVKDSITLINNINHTGMSDDTAELNAKIEKIEEEGLTNEIVKQVELNQLKDKFAKGTDAEDATVYINPDLTKSRGGVVGTVVLGSANETTGKDIYLDSGALNTSDGVTIANGNIAPIGDTYNNANTLTEEITHSNGQGEASASKMGNLGEIVYNVGKWANNGDIADAKGNIDTTAINNTNTALEQQEMLAANKKRLETQQADGDAFEDENIILHGGGLGDPSGVANLANTMYQLTNGQMEAVNSPDVNNSEFYNSSPVVGAVMAEHLQHTPNRLKVIADFSMGGDAALLAGTPRGVGKWDYRVVAGARVDYDNKDFVEQLNLASHNSKRVIVIAIRGDKDLGNDGALRVAGKAFGDRSYEGAIQAIRNDYDTMENYYKFHPNVVIVPSTGPHGGGGNAPQLQEAIEIGKKY</sequence>